<proteinExistence type="inferred from homology"/>
<evidence type="ECO:0000256" key="8">
    <source>
        <dbReference type="SAM" id="Phobius"/>
    </source>
</evidence>
<dbReference type="Pfam" id="PF07714">
    <property type="entry name" value="PK_Tyr_Ser-Thr"/>
    <property type="match status" value="1"/>
</dbReference>
<dbReference type="Proteomes" id="UP001231189">
    <property type="component" value="Unassembled WGS sequence"/>
</dbReference>
<evidence type="ECO:0000256" key="3">
    <source>
        <dbReference type="ARBA" id="ARBA00022472"/>
    </source>
</evidence>
<dbReference type="PANTHER" id="PTHR48007">
    <property type="entry name" value="LEUCINE-RICH REPEAT RECEPTOR-LIKE PROTEIN KINASE PXC1"/>
    <property type="match status" value="1"/>
</dbReference>
<dbReference type="InterPro" id="IPR011009">
    <property type="entry name" value="Kinase-like_dom_sf"/>
</dbReference>
<feature type="region of interest" description="Disordered" evidence="7">
    <location>
        <begin position="281"/>
        <end position="301"/>
    </location>
</feature>
<dbReference type="Pfam" id="PF02536">
    <property type="entry name" value="mTERF"/>
    <property type="match status" value="1"/>
</dbReference>
<accession>A0AAD8TH73</accession>
<comment type="subcellular location">
    <subcellularLocation>
        <location evidence="1">Membrane</location>
    </subcellularLocation>
</comment>
<feature type="region of interest" description="Disordered" evidence="7">
    <location>
        <begin position="1344"/>
        <end position="1378"/>
    </location>
</feature>
<keyword evidence="9" id="KW-0732">Signal</keyword>
<evidence type="ECO:0000313" key="11">
    <source>
        <dbReference type="EMBL" id="KAK1681566.1"/>
    </source>
</evidence>
<evidence type="ECO:0000259" key="10">
    <source>
        <dbReference type="PROSITE" id="PS50011"/>
    </source>
</evidence>
<name>A0AAD8TH73_LOLMU</name>
<dbReference type="FunFam" id="3.30.200.20:FF:000433">
    <property type="entry name" value="Predicted protein"/>
    <property type="match status" value="1"/>
</dbReference>
<dbReference type="GO" id="GO:0006353">
    <property type="term" value="P:DNA-templated transcription termination"/>
    <property type="evidence" value="ECO:0007669"/>
    <property type="project" value="UniProtKB-KW"/>
</dbReference>
<dbReference type="FunFam" id="1.10.510.10:FF:000448">
    <property type="entry name" value="Putative LRR receptor-like serine/threonine-protein kinase"/>
    <property type="match status" value="1"/>
</dbReference>
<dbReference type="PROSITE" id="PS50011">
    <property type="entry name" value="PROTEIN_KINASE_DOM"/>
    <property type="match status" value="1"/>
</dbReference>
<keyword evidence="3" id="KW-0805">Transcription regulation</keyword>
<evidence type="ECO:0000256" key="2">
    <source>
        <dbReference type="ARBA" id="ARBA00007692"/>
    </source>
</evidence>
<keyword evidence="8" id="KW-0472">Membrane</keyword>
<dbReference type="GO" id="GO:0004672">
    <property type="term" value="F:protein kinase activity"/>
    <property type="evidence" value="ECO:0007669"/>
    <property type="project" value="InterPro"/>
</dbReference>
<protein>
    <recommendedName>
        <fullName evidence="10">Protein kinase domain-containing protein</fullName>
    </recommendedName>
</protein>
<organism evidence="11 12">
    <name type="scientific">Lolium multiflorum</name>
    <name type="common">Italian ryegrass</name>
    <name type="synonym">Lolium perenne subsp. multiflorum</name>
    <dbReference type="NCBI Taxonomy" id="4521"/>
    <lineage>
        <taxon>Eukaryota</taxon>
        <taxon>Viridiplantae</taxon>
        <taxon>Streptophyta</taxon>
        <taxon>Embryophyta</taxon>
        <taxon>Tracheophyta</taxon>
        <taxon>Spermatophyta</taxon>
        <taxon>Magnoliopsida</taxon>
        <taxon>Liliopsida</taxon>
        <taxon>Poales</taxon>
        <taxon>Poaceae</taxon>
        <taxon>BOP clade</taxon>
        <taxon>Pooideae</taxon>
        <taxon>Poodae</taxon>
        <taxon>Poeae</taxon>
        <taxon>Poeae Chloroplast Group 2 (Poeae type)</taxon>
        <taxon>Loliodinae</taxon>
        <taxon>Loliinae</taxon>
        <taxon>Lolium</taxon>
    </lineage>
</organism>
<keyword evidence="5" id="KW-0677">Repeat</keyword>
<dbReference type="SUPFAM" id="SSF56112">
    <property type="entry name" value="Protein kinase-like (PK-like)"/>
    <property type="match status" value="1"/>
</dbReference>
<feature type="signal peptide" evidence="9">
    <location>
        <begin position="1"/>
        <end position="22"/>
    </location>
</feature>
<evidence type="ECO:0000256" key="7">
    <source>
        <dbReference type="SAM" id="MobiDB-lite"/>
    </source>
</evidence>
<keyword evidence="3" id="KW-0806">Transcription termination</keyword>
<dbReference type="Gene3D" id="3.80.10.10">
    <property type="entry name" value="Ribonuclease Inhibitor"/>
    <property type="match status" value="1"/>
</dbReference>
<keyword evidence="8" id="KW-1133">Transmembrane helix</keyword>
<dbReference type="InterPro" id="IPR038538">
    <property type="entry name" value="MTERF_sf"/>
</dbReference>
<dbReference type="PANTHER" id="PTHR48007:SF81">
    <property type="entry name" value="PROTEIN KINASE DOMAIN-CONTAINING PROTEIN"/>
    <property type="match status" value="1"/>
</dbReference>
<feature type="region of interest" description="Disordered" evidence="7">
    <location>
        <begin position="850"/>
        <end position="870"/>
    </location>
</feature>
<feature type="region of interest" description="Disordered" evidence="7">
    <location>
        <begin position="339"/>
        <end position="385"/>
    </location>
</feature>
<dbReference type="Gene3D" id="3.30.200.20">
    <property type="entry name" value="Phosphorylase Kinase, domain 1"/>
    <property type="match status" value="1"/>
</dbReference>
<keyword evidence="12" id="KW-1185">Reference proteome</keyword>
<dbReference type="Gene3D" id="1.25.70.10">
    <property type="entry name" value="Transcription termination factor 3, mitochondrial"/>
    <property type="match status" value="1"/>
</dbReference>
<dbReference type="FunFam" id="1.25.70.10:FF:000009">
    <property type="entry name" value="BnaA09g42960D protein"/>
    <property type="match status" value="1"/>
</dbReference>
<comment type="caution">
    <text evidence="11">The sequence shown here is derived from an EMBL/GenBank/DDBJ whole genome shotgun (WGS) entry which is preliminary data.</text>
</comment>
<dbReference type="InterPro" id="IPR001245">
    <property type="entry name" value="Ser-Thr/Tyr_kinase_cat_dom"/>
</dbReference>
<reference evidence="11" key="1">
    <citation type="submission" date="2023-07" db="EMBL/GenBank/DDBJ databases">
        <title>A chromosome-level genome assembly of Lolium multiflorum.</title>
        <authorList>
            <person name="Chen Y."/>
            <person name="Copetti D."/>
            <person name="Kolliker R."/>
            <person name="Studer B."/>
        </authorList>
    </citation>
    <scope>NUCLEOTIDE SEQUENCE</scope>
    <source>
        <strain evidence="11">02402/16</strain>
        <tissue evidence="11">Leaf</tissue>
    </source>
</reference>
<feature type="chain" id="PRO_5041914663" description="Protein kinase domain-containing protein" evidence="9">
    <location>
        <begin position="23"/>
        <end position="1378"/>
    </location>
</feature>
<evidence type="ECO:0000256" key="6">
    <source>
        <dbReference type="ARBA" id="ARBA00022946"/>
    </source>
</evidence>
<dbReference type="GO" id="GO:0003676">
    <property type="term" value="F:nucleic acid binding"/>
    <property type="evidence" value="ECO:0007669"/>
    <property type="project" value="InterPro"/>
</dbReference>
<gene>
    <name evidence="11" type="ORF">QYE76_042414</name>
</gene>
<dbReference type="EMBL" id="JAUUTY010000002">
    <property type="protein sequence ID" value="KAK1681566.1"/>
    <property type="molecule type" value="Genomic_DNA"/>
</dbReference>
<dbReference type="Gene3D" id="1.10.510.10">
    <property type="entry name" value="Transferase(Phosphotransferase) domain 1"/>
    <property type="match status" value="1"/>
</dbReference>
<dbReference type="Pfam" id="PF08263">
    <property type="entry name" value="LRRNT_2"/>
    <property type="match status" value="1"/>
</dbReference>
<feature type="domain" description="Protein kinase" evidence="10">
    <location>
        <begin position="403"/>
        <end position="684"/>
    </location>
</feature>
<keyword evidence="3" id="KW-0804">Transcription</keyword>
<dbReference type="InterPro" id="IPR046959">
    <property type="entry name" value="PRK1-6/SRF4-like"/>
</dbReference>
<dbReference type="InterPro" id="IPR003690">
    <property type="entry name" value="MTERF"/>
</dbReference>
<dbReference type="SUPFAM" id="SSF52058">
    <property type="entry name" value="L domain-like"/>
    <property type="match status" value="1"/>
</dbReference>
<keyword evidence="8" id="KW-0812">Transmembrane</keyword>
<comment type="similarity">
    <text evidence="2">Belongs to the mTERF family.</text>
</comment>
<feature type="compositionally biased region" description="Basic and acidic residues" evidence="7">
    <location>
        <begin position="351"/>
        <end position="361"/>
    </location>
</feature>
<sequence length="1378" mass="151662">MLPRHLLLAAVAILGAVAAAVAQQQPQPLASRSDRAGLHSLRASLGLRARDWPLKADPCNTWAGVTCRGGRVVSLTVSGLRRTRLASLAPSFSLDALQTLTSLELFNASHFPLPGPLPPWFATALPPRLAILDLRSAAVNGTLPAGLGASGNLTRLLLSGNRLSGPVPAPLLSVSTLRVLDLAANNLTGALPNVSVSLAAADGPASLFNVSGNSLYGVATYAVGALKTRFRLVDVSANYLDGVWDGSDATVDVTANCFSGVPAQRRRADCEDFYQRQGARLVDVPAPTPSPQPQPSSDKKQRISRNLVLIGIIAAAAALMAVFLLALLLCYMRRRRRSRSRQRGGVETNDEGARSVRRRDSSVNPVASSPVAMSPTASTTPKDTLPDLGDLSFEKLVHATGGFADDNLLKHGHSGDIYHGVLENGADVIVKKIGAKSTNKNSSELDFYSRYSHQRIVPLLGHLANGDEEFLAYKYMPKADLTNALHKKPVDSEDGLSSLDWITRLKIAIGVAEAMCFLHDECSPPLVHRDIQASSVLLDDKFEVRLGSMSNICAQQSAGSQNVFTRILRSSKSLDKNASVPPATSSYDVYCFGKVILELVTGNFGVSGSNNAGSEEWLANTTNRISVNDKDSITNIMDPLLLVDEDHLEEVWAVAIVAKTCLNSKPSRRPSARYVLKALENPLRVVRAGSRSNSARLRSSSSRSSWQSAFVQGNRYQSYEIMSASGRMLDRRGSVRSHISGGEASSSFKRSLREIAPDPQVLDEDDRAKPRCTFHSSPMATTTLPRSHLRLHLPLHTASPACPRRRRLIPTSSRLQNPTTTTTTHYPILPPAPFHSLLVAEEASIAPRRTHRFPGSVAPPRLPDRSGDLDVPADDDVLRRALEVRRAVAAEALVAALSGGKAGGLTYVKNLTSRMGAFVDHVVVGAAAMRRHRPDLAHQSFNARARTYIQESGVVDLVKWFKHNSLTYPQIAKVVCSCAGDLEKVRRMLKWLRSIYVKGEFLGRVLARGESLMSRSFEELEEIVGYLESCGVRRDWIGHVVSRCPQLLTLSFDELETRVRFYTDMGMNENDFGTMVYDYPKALGFLSLEEMNSKVQYLKEFGLSTEELGKILAFKPQLMACSIEERWKPLVKYLYHLNISKDGMKRMLVVQPTIFCLDLETVIAPKVQFLQDIGVRNDTVGNVLVKFPPVLTYSLYKKLRPVVIFLRTKAGVTQDDIGKVIALDPQLMGCSIVHKLEVSVKYFRSLGIFHFVLGQMVADFPTLLRYNVDVLRPKYQYLRRVMVRPLKDLIEFPRFFSYSLEHRIEPRHKVLVANRINMKLRYMLPGSDEEFAQRVRDAVERRARFEAGEATPETSIAPDTPTGDGGVAAHCEDSMEED</sequence>
<dbReference type="GO" id="GO:0016020">
    <property type="term" value="C:membrane"/>
    <property type="evidence" value="ECO:0007669"/>
    <property type="project" value="UniProtKB-SubCell"/>
</dbReference>
<dbReference type="InterPro" id="IPR013210">
    <property type="entry name" value="LRR_N_plant-typ"/>
</dbReference>
<keyword evidence="4" id="KW-0433">Leucine-rich repeat</keyword>
<dbReference type="SMART" id="SM00733">
    <property type="entry name" value="Mterf"/>
    <property type="match status" value="9"/>
</dbReference>
<evidence type="ECO:0000256" key="1">
    <source>
        <dbReference type="ARBA" id="ARBA00004370"/>
    </source>
</evidence>
<dbReference type="InterPro" id="IPR032675">
    <property type="entry name" value="LRR_dom_sf"/>
</dbReference>
<feature type="compositionally biased region" description="Low complexity" evidence="7">
    <location>
        <begin position="362"/>
        <end position="380"/>
    </location>
</feature>
<dbReference type="InterPro" id="IPR000719">
    <property type="entry name" value="Prot_kinase_dom"/>
</dbReference>
<evidence type="ECO:0000256" key="9">
    <source>
        <dbReference type="SAM" id="SignalP"/>
    </source>
</evidence>
<feature type="transmembrane region" description="Helical" evidence="8">
    <location>
        <begin position="307"/>
        <end position="331"/>
    </location>
</feature>
<dbReference type="GO" id="GO:0005524">
    <property type="term" value="F:ATP binding"/>
    <property type="evidence" value="ECO:0007669"/>
    <property type="project" value="InterPro"/>
</dbReference>
<evidence type="ECO:0000256" key="5">
    <source>
        <dbReference type="ARBA" id="ARBA00022737"/>
    </source>
</evidence>
<keyword evidence="6" id="KW-0809">Transit peptide</keyword>
<evidence type="ECO:0000256" key="4">
    <source>
        <dbReference type="ARBA" id="ARBA00022614"/>
    </source>
</evidence>
<evidence type="ECO:0000313" key="12">
    <source>
        <dbReference type="Proteomes" id="UP001231189"/>
    </source>
</evidence>